<name>A0ABU9B0L1_9BACT</name>
<sequence>MRFAAGFVCVFGILPAGLRADEKGAAKTGPIRVGVLSASDKPAGNTSQGLYIAILREAGMEAGPVSAERVKAGALDKLDVFIIGGGSGTAFNKSLGPDGGAKVEAFVKAGGGAMGSCAGGYSFVRGHNEALRYIEIANAVCIDTENGRWARGSGAVSIAPEAEGLPALKMHYANGPLWKITDVPGFGRTEALARFVTDVKKEGDAGGVMPGTPAILGGTFGDGRYVLFSAHPEFKWKYGNKSMVVDAARWVVRGKLAAEEKISYEAVFPSMVGKKE</sequence>
<proteinExistence type="predicted"/>
<dbReference type="Proteomes" id="UP001371305">
    <property type="component" value="Unassembled WGS sequence"/>
</dbReference>
<accession>A0ABU9B0L1</accession>
<gene>
    <name evidence="1" type="ORF">WKV53_18710</name>
</gene>
<evidence type="ECO:0008006" key="3">
    <source>
        <dbReference type="Google" id="ProtNLM"/>
    </source>
</evidence>
<dbReference type="EMBL" id="JBBUKT010000007">
    <property type="protein sequence ID" value="MEK7952552.1"/>
    <property type="molecule type" value="Genomic_DNA"/>
</dbReference>
<keyword evidence="2" id="KW-1185">Reference proteome</keyword>
<comment type="caution">
    <text evidence="1">The sequence shown here is derived from an EMBL/GenBank/DDBJ whole genome shotgun (WGS) entry which is preliminary data.</text>
</comment>
<dbReference type="SUPFAM" id="SSF52317">
    <property type="entry name" value="Class I glutamine amidotransferase-like"/>
    <property type="match status" value="1"/>
</dbReference>
<evidence type="ECO:0000313" key="1">
    <source>
        <dbReference type="EMBL" id="MEK7952552.1"/>
    </source>
</evidence>
<protein>
    <recommendedName>
        <fullName evidence="3">Biotin-protein ligase N-terminal domain-containing protein</fullName>
    </recommendedName>
</protein>
<reference evidence="1 2" key="1">
    <citation type="submission" date="2024-04" db="EMBL/GenBank/DDBJ databases">
        <title>Luteolibacter sp. isolated from soil.</title>
        <authorList>
            <person name="An J."/>
        </authorList>
    </citation>
    <scope>NUCLEOTIDE SEQUENCE [LARGE SCALE GENOMIC DNA]</scope>
    <source>
        <strain evidence="1 2">Y139</strain>
    </source>
</reference>
<evidence type="ECO:0000313" key="2">
    <source>
        <dbReference type="Proteomes" id="UP001371305"/>
    </source>
</evidence>
<dbReference type="RefSeq" id="WP_341406308.1">
    <property type="nucleotide sequence ID" value="NZ_JBBUKT010000007.1"/>
</dbReference>
<dbReference type="Gene3D" id="3.40.50.880">
    <property type="match status" value="1"/>
</dbReference>
<organism evidence="1 2">
    <name type="scientific">Luteolibacter soli</name>
    <dbReference type="NCBI Taxonomy" id="3135280"/>
    <lineage>
        <taxon>Bacteria</taxon>
        <taxon>Pseudomonadati</taxon>
        <taxon>Verrucomicrobiota</taxon>
        <taxon>Verrucomicrobiia</taxon>
        <taxon>Verrucomicrobiales</taxon>
        <taxon>Verrucomicrobiaceae</taxon>
        <taxon>Luteolibacter</taxon>
    </lineage>
</organism>
<dbReference type="InterPro" id="IPR029062">
    <property type="entry name" value="Class_I_gatase-like"/>
</dbReference>